<keyword evidence="1" id="KW-0472">Membrane</keyword>
<sequence length="120" mass="12293">MAFPIPLTLAATRIGAGILTYAAPETAAKMFGIRDAENSSAYLARLFGSRDLVLGLALLSGNSAVRRNTLRLGLIVDSCDAVAGILETKRGKLTPVGSAVLVGGAVAFAALGYTALRDAD</sequence>
<evidence type="ECO:0000256" key="1">
    <source>
        <dbReference type="SAM" id="Phobius"/>
    </source>
</evidence>
<feature type="transmembrane region" description="Helical" evidence="1">
    <location>
        <begin position="96"/>
        <end position="116"/>
    </location>
</feature>
<evidence type="ECO:0008006" key="4">
    <source>
        <dbReference type="Google" id="ProtNLM"/>
    </source>
</evidence>
<name>A0ABN1GCJ7_9ACTN</name>
<comment type="caution">
    <text evidence="2">The sequence shown here is derived from an EMBL/GenBank/DDBJ whole genome shotgun (WGS) entry which is preliminary data.</text>
</comment>
<protein>
    <recommendedName>
        <fullName evidence="4">DUF4267 domain-containing protein</fullName>
    </recommendedName>
</protein>
<keyword evidence="1" id="KW-1133">Transmembrane helix</keyword>
<keyword evidence="1" id="KW-0812">Transmembrane</keyword>
<gene>
    <name evidence="2" type="ORF">GCM10009547_08260</name>
</gene>
<evidence type="ECO:0000313" key="2">
    <source>
        <dbReference type="EMBL" id="GAA0608649.1"/>
    </source>
</evidence>
<evidence type="ECO:0000313" key="3">
    <source>
        <dbReference type="Proteomes" id="UP001500957"/>
    </source>
</evidence>
<reference evidence="2 3" key="1">
    <citation type="journal article" date="2019" name="Int. J. Syst. Evol. Microbiol.">
        <title>The Global Catalogue of Microorganisms (GCM) 10K type strain sequencing project: providing services to taxonomists for standard genome sequencing and annotation.</title>
        <authorList>
            <consortium name="The Broad Institute Genomics Platform"/>
            <consortium name="The Broad Institute Genome Sequencing Center for Infectious Disease"/>
            <person name="Wu L."/>
            <person name="Ma J."/>
        </authorList>
    </citation>
    <scope>NUCLEOTIDE SEQUENCE [LARGE SCALE GENOMIC DNA]</scope>
    <source>
        <strain evidence="2 3">JCM 10671</strain>
    </source>
</reference>
<dbReference type="Pfam" id="PF14087">
    <property type="entry name" value="DUF4267"/>
    <property type="match status" value="1"/>
</dbReference>
<organism evidence="2 3">
    <name type="scientific">Sporichthya brevicatena</name>
    <dbReference type="NCBI Taxonomy" id="171442"/>
    <lineage>
        <taxon>Bacteria</taxon>
        <taxon>Bacillati</taxon>
        <taxon>Actinomycetota</taxon>
        <taxon>Actinomycetes</taxon>
        <taxon>Sporichthyales</taxon>
        <taxon>Sporichthyaceae</taxon>
        <taxon>Sporichthya</taxon>
    </lineage>
</organism>
<dbReference type="Proteomes" id="UP001500957">
    <property type="component" value="Unassembled WGS sequence"/>
</dbReference>
<dbReference type="InterPro" id="IPR025363">
    <property type="entry name" value="DUF4267"/>
</dbReference>
<accession>A0ABN1GCJ7</accession>
<dbReference type="EMBL" id="BAAAHE010000007">
    <property type="protein sequence ID" value="GAA0608649.1"/>
    <property type="molecule type" value="Genomic_DNA"/>
</dbReference>
<keyword evidence="3" id="KW-1185">Reference proteome</keyword>
<dbReference type="RefSeq" id="WP_344601902.1">
    <property type="nucleotide sequence ID" value="NZ_BAAAHE010000007.1"/>
</dbReference>
<proteinExistence type="predicted"/>